<evidence type="ECO:0000313" key="3">
    <source>
        <dbReference type="EMBL" id="EDO44210.1"/>
    </source>
</evidence>
<dbReference type="Gene3D" id="3.30.559.10">
    <property type="entry name" value="Chloramphenicol acetyltransferase-like domain"/>
    <property type="match status" value="1"/>
</dbReference>
<dbReference type="PANTHER" id="PTHR22589">
    <property type="entry name" value="CARNITINE O-ACYLTRANSFERASE"/>
    <property type="match status" value="1"/>
</dbReference>
<dbReference type="Pfam" id="PF00755">
    <property type="entry name" value="Carn_acyltransf"/>
    <property type="match status" value="1"/>
</dbReference>
<dbReference type="STRING" id="45351.A7RW63"/>
<keyword evidence="4" id="KW-1185">Reference proteome</keyword>
<dbReference type="SUPFAM" id="SSF52777">
    <property type="entry name" value="CoA-dependent acyltransferases"/>
    <property type="match status" value="1"/>
</dbReference>
<name>A7RW63_NEMVE</name>
<feature type="domain" description="Choline/carnitine acyltransferase" evidence="2">
    <location>
        <begin position="3"/>
        <end position="104"/>
    </location>
</feature>
<comment type="similarity">
    <text evidence="1">Belongs to the carnitine/choline acetyltransferase family.</text>
</comment>
<dbReference type="InterPro" id="IPR000542">
    <property type="entry name" value="Carn_acyl_trans"/>
</dbReference>
<dbReference type="EMBL" id="DS469546">
    <property type="protein sequence ID" value="EDO44210.1"/>
    <property type="molecule type" value="Genomic_DNA"/>
</dbReference>
<evidence type="ECO:0000256" key="1">
    <source>
        <dbReference type="ARBA" id="ARBA00005232"/>
    </source>
</evidence>
<dbReference type="GO" id="GO:0016746">
    <property type="term" value="F:acyltransferase activity"/>
    <property type="evidence" value="ECO:0007669"/>
    <property type="project" value="InterPro"/>
</dbReference>
<dbReference type="HOGENOM" id="CLU_174245_0_0_1"/>
<protein>
    <recommendedName>
        <fullName evidence="2">Choline/carnitine acyltransferase domain-containing protein</fullName>
    </recommendedName>
</protein>
<evidence type="ECO:0000313" key="4">
    <source>
        <dbReference type="Proteomes" id="UP000001593"/>
    </source>
</evidence>
<dbReference type="PANTHER" id="PTHR22589:SF103">
    <property type="entry name" value="CARNITINE O-ACETYL-TRANSFERASE, ISOFORM A-RELATED"/>
    <property type="match status" value="1"/>
</dbReference>
<dbReference type="AlphaFoldDB" id="A7RW63"/>
<dbReference type="eggNOG" id="KOG3717">
    <property type="taxonomic scope" value="Eukaryota"/>
</dbReference>
<dbReference type="Proteomes" id="UP000001593">
    <property type="component" value="Unassembled WGS sequence"/>
</dbReference>
<sequence>QTLDGKAVDRHLLGLKLTAVELSGGGIRLSWTIYIDPSYHYFFHFKLLTSQVPLQQESWGVFVPAVPDGYAICYNPQPNKLMYSVSTFNSNPATNPGHFATAMQRSLDEMKLLGTI</sequence>
<proteinExistence type="inferred from homology"/>
<accession>A7RW63</accession>
<dbReference type="InterPro" id="IPR023213">
    <property type="entry name" value="CAT-like_dom_sf"/>
</dbReference>
<organism evidence="3 4">
    <name type="scientific">Nematostella vectensis</name>
    <name type="common">Starlet sea anemone</name>
    <dbReference type="NCBI Taxonomy" id="45351"/>
    <lineage>
        <taxon>Eukaryota</taxon>
        <taxon>Metazoa</taxon>
        <taxon>Cnidaria</taxon>
        <taxon>Anthozoa</taxon>
        <taxon>Hexacorallia</taxon>
        <taxon>Actiniaria</taxon>
        <taxon>Edwardsiidae</taxon>
        <taxon>Nematostella</taxon>
    </lineage>
</organism>
<evidence type="ECO:0000259" key="2">
    <source>
        <dbReference type="Pfam" id="PF00755"/>
    </source>
</evidence>
<dbReference type="PhylomeDB" id="A7RW63"/>
<gene>
    <name evidence="3" type="ORF">NEMVEDRAFT_v1g95766</name>
</gene>
<feature type="non-terminal residue" evidence="3">
    <location>
        <position position="1"/>
    </location>
</feature>
<dbReference type="InterPro" id="IPR039551">
    <property type="entry name" value="Cho/carn_acyl_trans"/>
</dbReference>
<dbReference type="InParanoid" id="A7RW63"/>
<reference evidence="3 4" key="1">
    <citation type="journal article" date="2007" name="Science">
        <title>Sea anemone genome reveals ancestral eumetazoan gene repertoire and genomic organization.</title>
        <authorList>
            <person name="Putnam N.H."/>
            <person name="Srivastava M."/>
            <person name="Hellsten U."/>
            <person name="Dirks B."/>
            <person name="Chapman J."/>
            <person name="Salamov A."/>
            <person name="Terry A."/>
            <person name="Shapiro H."/>
            <person name="Lindquist E."/>
            <person name="Kapitonov V.V."/>
            <person name="Jurka J."/>
            <person name="Genikhovich G."/>
            <person name="Grigoriev I.V."/>
            <person name="Lucas S.M."/>
            <person name="Steele R.E."/>
            <person name="Finnerty J.R."/>
            <person name="Technau U."/>
            <person name="Martindale M.Q."/>
            <person name="Rokhsar D.S."/>
        </authorList>
    </citation>
    <scope>NUCLEOTIDE SEQUENCE [LARGE SCALE GENOMIC DNA]</scope>
    <source>
        <strain evidence="4">CH2 X CH6</strain>
    </source>
</reference>
<dbReference type="OMA" id="NHITFCI"/>